<feature type="repeat" description="TPR" evidence="3">
    <location>
        <begin position="282"/>
        <end position="315"/>
    </location>
</feature>
<dbReference type="PROSITE" id="PS50293">
    <property type="entry name" value="TPR_REGION"/>
    <property type="match status" value="2"/>
</dbReference>
<dbReference type="eggNOG" id="COG0457">
    <property type="taxonomic scope" value="Bacteria"/>
</dbReference>
<dbReference type="RefSeq" id="WP_013320394.1">
    <property type="nucleotide sequence ID" value="NC_014501.1"/>
</dbReference>
<dbReference type="InterPro" id="IPR051685">
    <property type="entry name" value="Ycf3/AcsC/BcsC/TPR_MFPF"/>
</dbReference>
<dbReference type="EMBL" id="CP002198">
    <property type="protein sequence ID" value="ADN12284.1"/>
    <property type="molecule type" value="Genomic_DNA"/>
</dbReference>
<evidence type="ECO:0000256" key="1">
    <source>
        <dbReference type="ARBA" id="ARBA00022737"/>
    </source>
</evidence>
<dbReference type="HOGENOM" id="CLU_699832_0_0_3"/>
<dbReference type="InterPro" id="IPR011990">
    <property type="entry name" value="TPR-like_helical_dom_sf"/>
</dbReference>
<dbReference type="Pfam" id="PF13414">
    <property type="entry name" value="TPR_11"/>
    <property type="match status" value="1"/>
</dbReference>
<dbReference type="PROSITE" id="PS51147">
    <property type="entry name" value="PFTA"/>
    <property type="match status" value="1"/>
</dbReference>
<dbReference type="PANTHER" id="PTHR44943">
    <property type="entry name" value="CELLULOSE SYNTHASE OPERON PROTEIN C"/>
    <property type="match status" value="1"/>
</dbReference>
<dbReference type="OrthoDB" id="561288at2"/>
<protein>
    <submittedName>
        <fullName evidence="4">Tetratricopeptide TPR_2 repeat protein</fullName>
    </submittedName>
</protein>
<feature type="repeat" description="TPR" evidence="3">
    <location>
        <begin position="350"/>
        <end position="383"/>
    </location>
</feature>
<dbReference type="PROSITE" id="PS50005">
    <property type="entry name" value="TPR"/>
    <property type="match status" value="3"/>
</dbReference>
<evidence type="ECO:0000313" key="5">
    <source>
        <dbReference type="Proteomes" id="UP000008206"/>
    </source>
</evidence>
<dbReference type="AlphaFoldDB" id="E0UJP0"/>
<keyword evidence="1" id="KW-0677">Repeat</keyword>
<dbReference type="Pfam" id="PF00515">
    <property type="entry name" value="TPR_1"/>
    <property type="match status" value="1"/>
</dbReference>
<accession>E0UJP0</accession>
<proteinExistence type="predicted"/>
<dbReference type="InterPro" id="IPR019734">
    <property type="entry name" value="TPR_rpt"/>
</dbReference>
<dbReference type="Gene3D" id="1.25.40.10">
    <property type="entry name" value="Tetratricopeptide repeat domain"/>
    <property type="match status" value="2"/>
</dbReference>
<dbReference type="STRING" id="497965.Cyan7822_0235"/>
<dbReference type="Proteomes" id="UP000008206">
    <property type="component" value="Chromosome"/>
</dbReference>
<keyword evidence="2 3" id="KW-0802">TPR repeat</keyword>
<dbReference type="GO" id="GO:0008318">
    <property type="term" value="F:protein prenyltransferase activity"/>
    <property type="evidence" value="ECO:0007669"/>
    <property type="project" value="InterPro"/>
</dbReference>
<evidence type="ECO:0000313" key="4">
    <source>
        <dbReference type="EMBL" id="ADN12284.1"/>
    </source>
</evidence>
<feature type="repeat" description="TPR" evidence="3">
    <location>
        <begin position="248"/>
        <end position="281"/>
    </location>
</feature>
<dbReference type="SUPFAM" id="SSF48452">
    <property type="entry name" value="TPR-like"/>
    <property type="match status" value="1"/>
</dbReference>
<organism evidence="4 5">
    <name type="scientific">Gloeothece verrucosa (strain PCC 7822)</name>
    <name type="common">Cyanothece sp. (strain PCC 7822)</name>
    <dbReference type="NCBI Taxonomy" id="497965"/>
    <lineage>
        <taxon>Bacteria</taxon>
        <taxon>Bacillati</taxon>
        <taxon>Cyanobacteriota</taxon>
        <taxon>Cyanophyceae</taxon>
        <taxon>Oscillatoriophycideae</taxon>
        <taxon>Chroococcales</taxon>
        <taxon>Aphanothecaceae</taxon>
        <taxon>Gloeothece</taxon>
        <taxon>Gloeothece verrucosa</taxon>
    </lineage>
</organism>
<evidence type="ECO:0000256" key="2">
    <source>
        <dbReference type="ARBA" id="ARBA00022803"/>
    </source>
</evidence>
<dbReference type="PANTHER" id="PTHR44943:SF8">
    <property type="entry name" value="TPR REPEAT-CONTAINING PROTEIN MJ0263"/>
    <property type="match status" value="1"/>
</dbReference>
<reference evidence="5" key="1">
    <citation type="journal article" date="2011" name="MBio">
        <title>Novel metabolic attributes of the genus Cyanothece, comprising a group of unicellular nitrogen-fixing Cyanobacteria.</title>
        <authorList>
            <person name="Bandyopadhyay A."/>
            <person name="Elvitigala T."/>
            <person name="Welsh E."/>
            <person name="Stockel J."/>
            <person name="Liberton M."/>
            <person name="Min H."/>
            <person name="Sherman L.A."/>
            <person name="Pakrasi H.B."/>
        </authorList>
    </citation>
    <scope>NUCLEOTIDE SEQUENCE [LARGE SCALE GENOMIC DNA]</scope>
    <source>
        <strain evidence="5">PCC 7822</strain>
    </source>
</reference>
<name>E0UJP0_GLOV7</name>
<evidence type="ECO:0000256" key="3">
    <source>
        <dbReference type="PROSITE-ProRule" id="PRU00339"/>
    </source>
</evidence>
<dbReference type="KEGG" id="cyj:Cyan7822_0235"/>
<dbReference type="SMART" id="SM00028">
    <property type="entry name" value="TPR"/>
    <property type="match status" value="4"/>
</dbReference>
<sequence length="402" mass="46056">MQGLFRRIWQWITSFFGQLFGSRSIGPSSSLSVRRRTDQGESAPPLTDTDYEFLFMQLMEGIGHGWHEGRIVKFFNNLGEQGKQKKWAVWLERFGEKVLSSSAPNQLLAARMLRLGELAQTIPKIQLIGETSYRIGRELYNKNQKNSVWEYDGPDTSQTEMKTSAPVISLQPQMSIDASEDTIPNPPPEALTIDELLERLQHDSNLAQTLAQQLGIQTNDPQEIVNVLIEQFQQVQNQEYPTQEPSSVDEWFQRGVQQAEMADWEGAIASWDQALALDPDLAEAWHNRSSALAYLGRLDEALESINKALELDADDPQIWNSRGSVLFSLQRWEDCLVCWDKLIELQEDYYQGWYNRGFTLENMGRNEEAIASYHKALEIEPNFELAKIKLQDLLGQNQNEQN</sequence>
<gene>
    <name evidence="4" type="ordered locus">Cyan7822_0235</name>
</gene>
<dbReference type="InterPro" id="IPR002088">
    <property type="entry name" value="Prenyl_trans_a"/>
</dbReference>
<keyword evidence="5" id="KW-1185">Reference proteome</keyword>